<evidence type="ECO:0000256" key="2">
    <source>
        <dbReference type="ARBA" id="ARBA00022692"/>
    </source>
</evidence>
<protein>
    <submittedName>
        <fullName evidence="7">MFS family arabinose efflux permease</fullName>
    </submittedName>
</protein>
<accession>A0ABU0C199</accession>
<dbReference type="PROSITE" id="PS50850">
    <property type="entry name" value="MFS"/>
    <property type="match status" value="1"/>
</dbReference>
<dbReference type="Proteomes" id="UP001230253">
    <property type="component" value="Unassembled WGS sequence"/>
</dbReference>
<feature type="transmembrane region" description="Helical" evidence="5">
    <location>
        <begin position="142"/>
        <end position="161"/>
    </location>
</feature>
<feature type="transmembrane region" description="Helical" evidence="5">
    <location>
        <begin position="200"/>
        <end position="219"/>
    </location>
</feature>
<keyword evidence="8" id="KW-1185">Reference proteome</keyword>
<evidence type="ECO:0000313" key="7">
    <source>
        <dbReference type="EMBL" id="MDQ0324300.1"/>
    </source>
</evidence>
<feature type="transmembrane region" description="Helical" evidence="5">
    <location>
        <begin position="296"/>
        <end position="314"/>
    </location>
</feature>
<dbReference type="RefSeq" id="WP_307152609.1">
    <property type="nucleotide sequence ID" value="NZ_JAUSUK010000001.1"/>
</dbReference>
<keyword evidence="2 5" id="KW-0812">Transmembrane</keyword>
<feature type="transmembrane region" description="Helical" evidence="5">
    <location>
        <begin position="272"/>
        <end position="290"/>
    </location>
</feature>
<reference evidence="7 8" key="1">
    <citation type="submission" date="2023-07" db="EMBL/GenBank/DDBJ databases">
        <title>Genomic Encyclopedia of Type Strains, Phase IV (KMG-IV): sequencing the most valuable type-strain genomes for metagenomic binning, comparative biology and taxonomic classification.</title>
        <authorList>
            <person name="Goeker M."/>
        </authorList>
    </citation>
    <scope>NUCLEOTIDE SEQUENCE [LARGE SCALE GENOMIC DNA]</scope>
    <source>
        <strain evidence="7 8">DSM 11549</strain>
    </source>
</reference>
<evidence type="ECO:0000259" key="6">
    <source>
        <dbReference type="PROSITE" id="PS50850"/>
    </source>
</evidence>
<comment type="subcellular location">
    <subcellularLocation>
        <location evidence="1">Membrane</location>
        <topology evidence="1">Multi-pass membrane protein</topology>
    </subcellularLocation>
</comment>
<dbReference type="CDD" id="cd17393">
    <property type="entry name" value="MFS_MosC_like"/>
    <property type="match status" value="1"/>
</dbReference>
<dbReference type="InterPro" id="IPR051788">
    <property type="entry name" value="MFS_Transporter"/>
</dbReference>
<feature type="transmembrane region" description="Helical" evidence="5">
    <location>
        <begin position="239"/>
        <end position="260"/>
    </location>
</feature>
<name>A0ABU0C199_9BRAD</name>
<proteinExistence type="predicted"/>
<feature type="transmembrane region" description="Helical" evidence="5">
    <location>
        <begin position="353"/>
        <end position="373"/>
    </location>
</feature>
<gene>
    <name evidence="7" type="ORF">J2R99_000149</name>
</gene>
<keyword evidence="3 5" id="KW-1133">Transmembrane helix</keyword>
<dbReference type="PANTHER" id="PTHR23514:SF13">
    <property type="entry name" value="INNER MEMBRANE PROTEIN YBJJ"/>
    <property type="match status" value="1"/>
</dbReference>
<feature type="transmembrane region" description="Helical" evidence="5">
    <location>
        <begin position="167"/>
        <end position="188"/>
    </location>
</feature>
<comment type="caution">
    <text evidence="7">The sequence shown here is derived from an EMBL/GenBank/DDBJ whole genome shotgun (WGS) entry which is preliminary data.</text>
</comment>
<evidence type="ECO:0000313" key="8">
    <source>
        <dbReference type="Proteomes" id="UP001230253"/>
    </source>
</evidence>
<feature type="transmembrane region" description="Helical" evidence="5">
    <location>
        <begin position="47"/>
        <end position="67"/>
    </location>
</feature>
<feature type="transmembrane region" description="Helical" evidence="5">
    <location>
        <begin position="101"/>
        <end position="121"/>
    </location>
</feature>
<feature type="transmembrane region" description="Helical" evidence="5">
    <location>
        <begin position="15"/>
        <end position="35"/>
    </location>
</feature>
<feature type="transmembrane region" description="Helical" evidence="5">
    <location>
        <begin position="74"/>
        <end position="95"/>
    </location>
</feature>
<keyword evidence="4 5" id="KW-0472">Membrane</keyword>
<evidence type="ECO:0000256" key="1">
    <source>
        <dbReference type="ARBA" id="ARBA00004141"/>
    </source>
</evidence>
<evidence type="ECO:0000256" key="3">
    <source>
        <dbReference type="ARBA" id="ARBA00022989"/>
    </source>
</evidence>
<dbReference type="EMBL" id="JAUSUK010000001">
    <property type="protein sequence ID" value="MDQ0324300.1"/>
    <property type="molecule type" value="Genomic_DNA"/>
</dbReference>
<dbReference type="PANTHER" id="PTHR23514">
    <property type="entry name" value="BYPASS OF STOP CODON PROTEIN 6"/>
    <property type="match status" value="1"/>
</dbReference>
<evidence type="ECO:0000256" key="5">
    <source>
        <dbReference type="SAM" id="Phobius"/>
    </source>
</evidence>
<dbReference type="Gene3D" id="1.20.1250.20">
    <property type="entry name" value="MFS general substrate transporter like domains"/>
    <property type="match status" value="2"/>
</dbReference>
<organism evidence="7 8">
    <name type="scientific">Rhodopseudomonas julia</name>
    <dbReference type="NCBI Taxonomy" id="200617"/>
    <lineage>
        <taxon>Bacteria</taxon>
        <taxon>Pseudomonadati</taxon>
        <taxon>Pseudomonadota</taxon>
        <taxon>Alphaproteobacteria</taxon>
        <taxon>Hyphomicrobiales</taxon>
        <taxon>Nitrobacteraceae</taxon>
        <taxon>Rhodopseudomonas</taxon>
    </lineage>
</organism>
<dbReference type="InterPro" id="IPR036259">
    <property type="entry name" value="MFS_trans_sf"/>
</dbReference>
<feature type="transmembrane region" description="Helical" evidence="5">
    <location>
        <begin position="326"/>
        <end position="347"/>
    </location>
</feature>
<feature type="domain" description="Major facilitator superfamily (MFS) profile" evidence="6">
    <location>
        <begin position="13"/>
        <end position="376"/>
    </location>
</feature>
<dbReference type="InterPro" id="IPR020846">
    <property type="entry name" value="MFS_dom"/>
</dbReference>
<dbReference type="Pfam" id="PF07690">
    <property type="entry name" value="MFS_1"/>
    <property type="match status" value="1"/>
</dbReference>
<dbReference type="SUPFAM" id="SSF103473">
    <property type="entry name" value="MFS general substrate transporter"/>
    <property type="match status" value="1"/>
</dbReference>
<evidence type="ECO:0000256" key="4">
    <source>
        <dbReference type="ARBA" id="ARBA00023136"/>
    </source>
</evidence>
<dbReference type="InterPro" id="IPR011701">
    <property type="entry name" value="MFS"/>
</dbReference>
<sequence length="381" mass="38405">MTISIPSGDTPGTRLATRLAFFIAGFGTACWAPLVPYVKTRLGVDEAGLGLLLLCLGVGSVLTMPAAGALSGRIGARAVILAGSLGLAVTLPLLAVAPTSAAIAVVLFAFGASIGAVDVGANVHAVEVQDAAGVPLMSNFHGLYSVGGLIGAAGMTGALSVGLAPSVAALAAAVILALAIVVASPRLLRTRAEDHTPLFVRPRGIVLLIGLLAFVMFLTEGAMLDWGAVFLTENKDFPASQAGIGYAIFAGAMTIGRFTGDRFTRLVGARNMLLIGASLATIGLLKIILMPAPLSLIGFLFVGLGAANIVPLLFTQAGRQKVMPAGLAIAAMSMFGYAGVLLGPALVGFVGKAFGLPIAFGMLAAMVTVVAACSRRATQPV</sequence>